<feature type="binding site" evidence="7">
    <location>
        <begin position="289"/>
        <end position="290"/>
    </location>
    <ligand>
        <name>ATP</name>
        <dbReference type="ChEBI" id="CHEBI:30616"/>
    </ligand>
</feature>
<dbReference type="InterPro" id="IPR000719">
    <property type="entry name" value="Prot_kinase_dom"/>
</dbReference>
<keyword evidence="3 7" id="KW-0507">mRNA processing</keyword>
<dbReference type="Proteomes" id="UP000184267">
    <property type="component" value="Unassembled WGS sequence"/>
</dbReference>
<dbReference type="GO" id="GO:0008143">
    <property type="term" value="F:poly(A) binding"/>
    <property type="evidence" value="ECO:0007669"/>
    <property type="project" value="TreeGrafter"/>
</dbReference>
<dbReference type="InterPro" id="IPR011009">
    <property type="entry name" value="Kinase-like_dom_sf"/>
</dbReference>
<evidence type="ECO:0000256" key="6">
    <source>
        <dbReference type="ARBA" id="ARBA00023054"/>
    </source>
</evidence>
<evidence type="ECO:0000313" key="10">
    <source>
        <dbReference type="EMBL" id="OJT12333.1"/>
    </source>
</evidence>
<dbReference type="PANTHER" id="PTHR12272">
    <property type="entry name" value="DEADENYLATION COMPLEX SUBUNIT PAN3"/>
    <property type="match status" value="1"/>
</dbReference>
<name>A0A1M2VXN5_TRAPU</name>
<feature type="coiled-coil region" evidence="7">
    <location>
        <begin position="387"/>
        <end position="425"/>
    </location>
</feature>
<sequence>MRPSPSDSSSEQSSSQPPEQQSEFESALDPDQYDPYNPYSYAGHSAETSDDGGHAPSMNPYELPPGYDAATLDPFYNPSMGYHTQSLNFHLYTNPRPEALSHRYFISDEIREELQRRSETIRTAPPNGLGLPEELQGYHSLVPLEPIGAERRKFGNWYSTLYRATNSSDGVTYVLRRVENFRLMQQAAFSSIETWSRLRHPNIISVHEAFTTRAFNDSSLVVVYEDHPDAQTIHEAHIKVKPPQFQHGRLQAQSNRVSERTIWSYIIQIANALKATHDAGLAVRLIDATKILVTGKNRVRLGSCGVVDVLMYDMPADLTQMQQDDLTMFGALIMQLCTGSMSSMHNVQKALESIGRNYSADLKSVVLFLLSKPAHRTIGQLFDMIGSRLLTELDETQNAVDRLEGELMTELENARLVRLLCKFGFINERPEHNHETRWSETGDRYIVKLFRDYVFHQVDEIGRPVVDMTHVLACLNKLDAGTDERIMLVSRDEQSCLVVSYREIKACVESAFTELVRA</sequence>
<feature type="compositionally biased region" description="Low complexity" evidence="8">
    <location>
        <begin position="1"/>
        <end position="25"/>
    </location>
</feature>
<evidence type="ECO:0000256" key="5">
    <source>
        <dbReference type="ARBA" id="ARBA00022840"/>
    </source>
</evidence>
<dbReference type="Gene3D" id="1.10.287.3700">
    <property type="match status" value="1"/>
</dbReference>
<comment type="domain">
    <text evidence="7">The N-terminal zinc finger binds to poly(A) RNA.</text>
</comment>
<dbReference type="PROSITE" id="PS50011">
    <property type="entry name" value="PROTEIN_KINASE_DOM"/>
    <property type="match status" value="1"/>
</dbReference>
<comment type="domain">
    <text evidence="7">The pseudokinase domain, the coiled-coil (CC), and C-terminal knob domain (CK) form a structural unit (PKC) that forms an extensive high-affinity interaction surface for PAN2.</text>
</comment>
<evidence type="ECO:0000256" key="4">
    <source>
        <dbReference type="ARBA" id="ARBA00022741"/>
    </source>
</evidence>
<dbReference type="PANTHER" id="PTHR12272:SF11">
    <property type="entry name" value="PAN2-PAN3 DEADENYLATION COMPLEX SUBUNIT PAN3"/>
    <property type="match status" value="1"/>
</dbReference>
<dbReference type="SMART" id="SM00220">
    <property type="entry name" value="S_TKc"/>
    <property type="match status" value="1"/>
</dbReference>
<dbReference type="GO" id="GO:0000932">
    <property type="term" value="C:P-body"/>
    <property type="evidence" value="ECO:0007669"/>
    <property type="project" value="TreeGrafter"/>
</dbReference>
<dbReference type="GO" id="GO:0005524">
    <property type="term" value="F:ATP binding"/>
    <property type="evidence" value="ECO:0007669"/>
    <property type="project" value="UniProtKB-UniRule"/>
</dbReference>
<accession>A0A1M2VXN5</accession>
<organism evidence="10 11">
    <name type="scientific">Trametes pubescens</name>
    <name type="common">White-rot fungus</name>
    <dbReference type="NCBI Taxonomy" id="154538"/>
    <lineage>
        <taxon>Eukaryota</taxon>
        <taxon>Fungi</taxon>
        <taxon>Dikarya</taxon>
        <taxon>Basidiomycota</taxon>
        <taxon>Agaricomycotina</taxon>
        <taxon>Agaricomycetes</taxon>
        <taxon>Polyporales</taxon>
        <taxon>Polyporaceae</taxon>
        <taxon>Trametes</taxon>
    </lineage>
</organism>
<dbReference type="Gene3D" id="1.20.5.5160">
    <property type="match status" value="1"/>
</dbReference>
<dbReference type="Gene3D" id="1.10.510.10">
    <property type="entry name" value="Transferase(Phosphotransferase) domain 1"/>
    <property type="match status" value="1"/>
</dbReference>
<dbReference type="AlphaFoldDB" id="A0A1M2VXN5"/>
<feature type="binding site" evidence="7">
    <location>
        <position position="176"/>
    </location>
    <ligand>
        <name>ATP</name>
        <dbReference type="ChEBI" id="CHEBI:30616"/>
    </ligand>
</feature>
<dbReference type="GO" id="GO:0006397">
    <property type="term" value="P:mRNA processing"/>
    <property type="evidence" value="ECO:0007669"/>
    <property type="project" value="UniProtKB-KW"/>
</dbReference>
<dbReference type="SUPFAM" id="SSF56112">
    <property type="entry name" value="Protein kinase-like (PK-like)"/>
    <property type="match status" value="1"/>
</dbReference>
<keyword evidence="2 7" id="KW-0963">Cytoplasm</keyword>
<evidence type="ECO:0000256" key="2">
    <source>
        <dbReference type="ARBA" id="ARBA00022490"/>
    </source>
</evidence>
<dbReference type="Pfam" id="PF18101">
    <property type="entry name" value="Pan3_CK"/>
    <property type="match status" value="1"/>
</dbReference>
<comment type="caution">
    <text evidence="7">Lacks conserved residue(s) required for the propagation of feature annotation.</text>
</comment>
<dbReference type="GO" id="GO:0031251">
    <property type="term" value="C:PAN complex"/>
    <property type="evidence" value="ECO:0007669"/>
    <property type="project" value="UniProtKB-UniRule"/>
</dbReference>
<dbReference type="GO" id="GO:0000289">
    <property type="term" value="P:nuclear-transcribed mRNA poly(A) tail shortening"/>
    <property type="evidence" value="ECO:0007669"/>
    <property type="project" value="UniProtKB-UniRule"/>
</dbReference>
<evidence type="ECO:0000256" key="1">
    <source>
        <dbReference type="ARBA" id="ARBA00004496"/>
    </source>
</evidence>
<dbReference type="InterPro" id="IPR041332">
    <property type="entry name" value="Pan3_CK"/>
</dbReference>
<evidence type="ECO:0000256" key="3">
    <source>
        <dbReference type="ARBA" id="ARBA00022664"/>
    </source>
</evidence>
<dbReference type="HAMAP" id="MF_03181">
    <property type="entry name" value="PAN3"/>
    <property type="match status" value="1"/>
</dbReference>
<evidence type="ECO:0000256" key="8">
    <source>
        <dbReference type="SAM" id="MobiDB-lite"/>
    </source>
</evidence>
<proteinExistence type="inferred from homology"/>
<evidence type="ECO:0000256" key="7">
    <source>
        <dbReference type="HAMAP-Rule" id="MF_03181"/>
    </source>
</evidence>
<dbReference type="OMA" id="YVFHSVD"/>
<dbReference type="STRING" id="154538.A0A1M2VXN5"/>
<comment type="function">
    <text evidence="7">Regulatory subunit of the poly(A)-nuclease (PAN) deadenylation complex, one of two cytoplasmic mRNA deadenylases involved in mRNA turnover. PAN specifically shortens poly(A) tails of RNA and the activity is stimulated by poly(A)-binding protein PAB1. PAN deadenylation is followed by rapid degradation of the shortened mRNA tails by the CCR4-NOT complex. Deadenylated mRNAs are then degraded by two alternative mechanisms, namely exosome-mediated 3'-5' exonucleolytic degradation, or deadenlyation-dependent mRNA decaping and subsequent 5'-3' exonucleolytic degradation by XRN1. May also be involved in post-transcriptional maturation of mRNA poly(A) tails. PAN3 acts as a positive regulator for PAN activity, recruiting the catalytic subunit PAN2 to mRNA via its interaction with RNA and with PAB1.</text>
</comment>
<keyword evidence="6 7" id="KW-0175">Coiled coil</keyword>
<comment type="caution">
    <text evidence="10">The sequence shown here is derived from an EMBL/GenBank/DDBJ whole genome shotgun (WGS) entry which is preliminary data.</text>
</comment>
<dbReference type="FunFam" id="1.10.287.3700:FF:000001">
    <property type="entry name" value="PAN2-PAN3 deadenylation complex subunit PAN3"/>
    <property type="match status" value="1"/>
</dbReference>
<feature type="domain" description="Protein kinase" evidence="9">
    <location>
        <begin position="147"/>
        <end position="518"/>
    </location>
</feature>
<comment type="subunit">
    <text evidence="7">Homodimer. Forms a heterotrimer with a catalytic subunit PAN2 to form the poly(A)-nuclease (PAN) deadenylation complex. Interacts (via PAM-2 motif) with poly(A)-binding protein PAB1 (via PABC domain), conferring substrate specificity of the enzyme complex.</text>
</comment>
<comment type="domain">
    <text evidence="7">Contains a pseudokinase domain. The protein kinase domain is predicted to be catalytically inactive because some of the residues important for catalytic activity are substituted and it lacks the equivalent of the binding site for a peptide substrate. However, it has retained an ATP-binding site and ATP-binding is required for mRNA degradation, stimulating the activity of the PAN2 nuclease in vitro. The nucleotide-binding site is juxtaposed to the RNase active site of PAN2 in the complex and may actually bind nucleosides of a poly(A) RNA rather than ATP, feeding the poly(A)-tail to the active site of the deadenylase and thus increasing the efficiency with which this distributive enzyme degrades oligo(A) RNAs.</text>
</comment>
<evidence type="ECO:0000313" key="11">
    <source>
        <dbReference type="Proteomes" id="UP000184267"/>
    </source>
</evidence>
<comment type="similarity">
    <text evidence="7">Belongs to the protein kinase superfamily. PAN3 family.</text>
</comment>
<protein>
    <recommendedName>
        <fullName evidence="7">PAN2-PAN3 deadenylation complex subunit PAN3</fullName>
    </recommendedName>
    <alternativeName>
        <fullName evidence="7">PAB1P-dependent poly(A)-specific ribonuclease</fullName>
    </alternativeName>
    <alternativeName>
        <fullName evidence="7">Poly(A)-nuclease deadenylation complex subunit 3</fullName>
        <shortName evidence="7">PAN deadenylation complex subunit 3</shortName>
    </alternativeName>
</protein>
<keyword evidence="4 7" id="KW-0547">Nucleotide-binding</keyword>
<feature type="region of interest" description="Knob domain" evidence="7">
    <location>
        <begin position="426"/>
        <end position="518"/>
    </location>
</feature>
<dbReference type="GO" id="GO:0004672">
    <property type="term" value="F:protein kinase activity"/>
    <property type="evidence" value="ECO:0007669"/>
    <property type="project" value="InterPro"/>
</dbReference>
<keyword evidence="11" id="KW-1185">Reference proteome</keyword>
<keyword evidence="5 7" id="KW-0067">ATP-binding</keyword>
<evidence type="ECO:0000259" key="9">
    <source>
        <dbReference type="PROSITE" id="PS50011"/>
    </source>
</evidence>
<comment type="subcellular location">
    <subcellularLocation>
        <location evidence="1 7">Cytoplasm</location>
    </subcellularLocation>
</comment>
<gene>
    <name evidence="7" type="primary">PAN3</name>
    <name evidence="10" type="ORF">TRAPUB_11108</name>
</gene>
<dbReference type="InterPro" id="IPR030844">
    <property type="entry name" value="PAN3"/>
</dbReference>
<dbReference type="EMBL" id="MNAD01000493">
    <property type="protein sequence ID" value="OJT12333.1"/>
    <property type="molecule type" value="Genomic_DNA"/>
</dbReference>
<feature type="region of interest" description="Disordered" evidence="8">
    <location>
        <begin position="1"/>
        <end position="61"/>
    </location>
</feature>
<reference evidence="10 11" key="1">
    <citation type="submission" date="2016-10" db="EMBL/GenBank/DDBJ databases">
        <title>Genome sequence of the basidiomycete white-rot fungus Trametes pubescens.</title>
        <authorList>
            <person name="Makela M.R."/>
            <person name="Granchi Z."/>
            <person name="Peng M."/>
            <person name="De Vries R.P."/>
            <person name="Grigoriev I."/>
            <person name="Riley R."/>
            <person name="Hilden K."/>
        </authorList>
    </citation>
    <scope>NUCLEOTIDE SEQUENCE [LARGE SCALE GENOMIC DNA]</scope>
    <source>
        <strain evidence="10 11">FBCC735</strain>
    </source>
</reference>
<dbReference type="OrthoDB" id="204958at2759"/>